<sequence length="102" mass="11713">AMFIRVKRKKTTYFIHCDPTETILEIKQKLQSLTDHPMRDQRLILLSTEQVLEDVKTLAAQKVENDAVVALTTRQENGEFEDINIEKPEDHHGPLETDVSAV</sequence>
<feature type="domain" description="Ubiquitin-like" evidence="2">
    <location>
        <begin position="1"/>
        <end position="78"/>
    </location>
</feature>
<dbReference type="PANTHER" id="PTHR47725">
    <property type="entry name" value="OS03G0364000 PROTEIN"/>
    <property type="match status" value="1"/>
</dbReference>
<accession>A0AA38GXS2</accession>
<dbReference type="Proteomes" id="UP000824469">
    <property type="component" value="Unassembled WGS sequence"/>
</dbReference>
<evidence type="ECO:0000256" key="1">
    <source>
        <dbReference type="SAM" id="MobiDB-lite"/>
    </source>
</evidence>
<dbReference type="Pfam" id="PF00240">
    <property type="entry name" value="ubiquitin"/>
    <property type="match status" value="1"/>
</dbReference>
<dbReference type="InterPro" id="IPR029071">
    <property type="entry name" value="Ubiquitin-like_domsf"/>
</dbReference>
<feature type="compositionally biased region" description="Basic and acidic residues" evidence="1">
    <location>
        <begin position="84"/>
        <end position="95"/>
    </location>
</feature>
<name>A0AA38GXS2_TAXCH</name>
<feature type="non-terminal residue" evidence="3">
    <location>
        <position position="1"/>
    </location>
</feature>
<dbReference type="OMA" id="IHCDPTE"/>
<dbReference type="Gene3D" id="3.10.20.90">
    <property type="entry name" value="Phosphatidylinositol 3-kinase Catalytic Subunit, Chain A, domain 1"/>
    <property type="match status" value="1"/>
</dbReference>
<dbReference type="SUPFAM" id="SSF54236">
    <property type="entry name" value="Ubiquitin-like"/>
    <property type="match status" value="1"/>
</dbReference>
<feature type="region of interest" description="Disordered" evidence="1">
    <location>
        <begin position="79"/>
        <end position="102"/>
    </location>
</feature>
<dbReference type="PANTHER" id="PTHR47725:SF2">
    <property type="entry name" value="UBIQUITIN-LIKE DOMAIN-CONTAINING PROTEIN"/>
    <property type="match status" value="1"/>
</dbReference>
<reference evidence="3 4" key="1">
    <citation type="journal article" date="2021" name="Nat. Plants">
        <title>The Taxus genome provides insights into paclitaxel biosynthesis.</title>
        <authorList>
            <person name="Xiong X."/>
            <person name="Gou J."/>
            <person name="Liao Q."/>
            <person name="Li Y."/>
            <person name="Zhou Q."/>
            <person name="Bi G."/>
            <person name="Li C."/>
            <person name="Du R."/>
            <person name="Wang X."/>
            <person name="Sun T."/>
            <person name="Guo L."/>
            <person name="Liang H."/>
            <person name="Lu P."/>
            <person name="Wu Y."/>
            <person name="Zhang Z."/>
            <person name="Ro D.K."/>
            <person name="Shang Y."/>
            <person name="Huang S."/>
            <person name="Yan J."/>
        </authorList>
    </citation>
    <scope>NUCLEOTIDE SEQUENCE [LARGE SCALE GENOMIC DNA]</scope>
    <source>
        <strain evidence="3">Ta-2019</strain>
    </source>
</reference>
<gene>
    <name evidence="3" type="ORF">KI387_001930</name>
</gene>
<dbReference type="PROSITE" id="PS50053">
    <property type="entry name" value="UBIQUITIN_2"/>
    <property type="match status" value="1"/>
</dbReference>
<evidence type="ECO:0000259" key="2">
    <source>
        <dbReference type="PROSITE" id="PS50053"/>
    </source>
</evidence>
<dbReference type="SMART" id="SM00213">
    <property type="entry name" value="UBQ"/>
    <property type="match status" value="1"/>
</dbReference>
<keyword evidence="4" id="KW-1185">Reference proteome</keyword>
<proteinExistence type="predicted"/>
<dbReference type="EMBL" id="JAHRHJ020000001">
    <property type="protein sequence ID" value="KAH9329822.1"/>
    <property type="molecule type" value="Genomic_DNA"/>
</dbReference>
<dbReference type="InterPro" id="IPR000626">
    <property type="entry name" value="Ubiquitin-like_dom"/>
</dbReference>
<evidence type="ECO:0000313" key="4">
    <source>
        <dbReference type="Proteomes" id="UP000824469"/>
    </source>
</evidence>
<comment type="caution">
    <text evidence="3">The sequence shown here is derived from an EMBL/GenBank/DDBJ whole genome shotgun (WGS) entry which is preliminary data.</text>
</comment>
<organism evidence="3 4">
    <name type="scientific">Taxus chinensis</name>
    <name type="common">Chinese yew</name>
    <name type="synonym">Taxus wallichiana var. chinensis</name>
    <dbReference type="NCBI Taxonomy" id="29808"/>
    <lineage>
        <taxon>Eukaryota</taxon>
        <taxon>Viridiplantae</taxon>
        <taxon>Streptophyta</taxon>
        <taxon>Embryophyta</taxon>
        <taxon>Tracheophyta</taxon>
        <taxon>Spermatophyta</taxon>
        <taxon>Pinopsida</taxon>
        <taxon>Pinidae</taxon>
        <taxon>Conifers II</taxon>
        <taxon>Cupressales</taxon>
        <taxon>Taxaceae</taxon>
        <taxon>Taxus</taxon>
    </lineage>
</organism>
<dbReference type="AlphaFoldDB" id="A0AA38GXS2"/>
<protein>
    <recommendedName>
        <fullName evidence="2">Ubiquitin-like domain-containing protein</fullName>
    </recommendedName>
</protein>
<evidence type="ECO:0000313" key="3">
    <source>
        <dbReference type="EMBL" id="KAH9329822.1"/>
    </source>
</evidence>